<comment type="caution">
    <text evidence="1">The sequence shown here is derived from an EMBL/GenBank/DDBJ whole genome shotgun (WGS) entry which is preliminary data.</text>
</comment>
<reference evidence="1" key="1">
    <citation type="submission" date="2023-10" db="EMBL/GenBank/DDBJ databases">
        <authorList>
            <person name="Chen Y."/>
            <person name="Shah S."/>
            <person name="Dougan E. K."/>
            <person name="Thang M."/>
            <person name="Chan C."/>
        </authorList>
    </citation>
    <scope>NUCLEOTIDE SEQUENCE [LARGE SCALE GENOMIC DNA]</scope>
</reference>
<evidence type="ECO:0000313" key="2">
    <source>
        <dbReference type="Proteomes" id="UP001189429"/>
    </source>
</evidence>
<accession>A0ABN9XI14</accession>
<name>A0ABN9XI14_9DINO</name>
<proteinExistence type="predicted"/>
<gene>
    <name evidence="1" type="ORF">PCOR1329_LOCUS76907</name>
</gene>
<organism evidence="1 2">
    <name type="scientific">Prorocentrum cordatum</name>
    <dbReference type="NCBI Taxonomy" id="2364126"/>
    <lineage>
        <taxon>Eukaryota</taxon>
        <taxon>Sar</taxon>
        <taxon>Alveolata</taxon>
        <taxon>Dinophyceae</taxon>
        <taxon>Prorocentrales</taxon>
        <taxon>Prorocentraceae</taxon>
        <taxon>Prorocentrum</taxon>
    </lineage>
</organism>
<keyword evidence="2" id="KW-1185">Reference proteome</keyword>
<evidence type="ECO:0000313" key="1">
    <source>
        <dbReference type="EMBL" id="CAK0899389.1"/>
    </source>
</evidence>
<protein>
    <submittedName>
        <fullName evidence="1">Uncharacterized protein</fullName>
    </submittedName>
</protein>
<dbReference type="EMBL" id="CAUYUJ010020596">
    <property type="protein sequence ID" value="CAK0899389.1"/>
    <property type="molecule type" value="Genomic_DNA"/>
</dbReference>
<sequence>MLRMKEYPTQQQQSFRGQYNITKASFLRMFSSSQLWLWASLESYNCDCRQGGERTVARFPLSQSRMLGASRWGNHYVLVVVFPQQTSDGKPCVPQMFLVHIKIQEAILRTSMNEFQLKFSES</sequence>
<dbReference type="Proteomes" id="UP001189429">
    <property type="component" value="Unassembled WGS sequence"/>
</dbReference>